<dbReference type="Proteomes" id="UP000316688">
    <property type="component" value="Unassembled WGS sequence"/>
</dbReference>
<accession>A0A557RHI2</accession>
<dbReference type="GO" id="GO:0016740">
    <property type="term" value="F:transferase activity"/>
    <property type="evidence" value="ECO:0007669"/>
    <property type="project" value="UniProtKB-KW"/>
</dbReference>
<comment type="caution">
    <text evidence="5">The sequence shown here is derived from an EMBL/GenBank/DDBJ whole genome shotgun (WGS) entry which is preliminary data.</text>
</comment>
<protein>
    <recommendedName>
        <fullName evidence="2">tRNA threonylcarbamoyladenosine biosynthesis protein TsaB</fullName>
    </recommendedName>
    <alternativeName>
        <fullName evidence="3">t(6)A37 threonylcarbamoyladenosine biosynthesis protein TsaB</fullName>
    </alternativeName>
</protein>
<evidence type="ECO:0000256" key="1">
    <source>
        <dbReference type="ARBA" id="ARBA00010493"/>
    </source>
</evidence>
<reference evidence="5 6" key="1">
    <citation type="submission" date="2019-07" db="EMBL/GenBank/DDBJ databases">
        <title>Reclasification of Spiribacter aquaticus.</title>
        <authorList>
            <person name="Leon M.J."/>
            <person name="Sanchez-Porro C."/>
            <person name="Ventosa A."/>
        </authorList>
    </citation>
    <scope>NUCLEOTIDE SEQUENCE [LARGE SCALE GENOMIC DNA]</scope>
    <source>
        <strain evidence="5 6">SP30</strain>
    </source>
</reference>
<keyword evidence="5" id="KW-0808">Transferase</keyword>
<comment type="similarity">
    <text evidence="1">Belongs to the KAE1 / TsaD family. TsaB subfamily.</text>
</comment>
<dbReference type="Gene3D" id="3.30.420.40">
    <property type="match status" value="2"/>
</dbReference>
<dbReference type="SUPFAM" id="SSF53067">
    <property type="entry name" value="Actin-like ATPase domain"/>
    <property type="match status" value="2"/>
</dbReference>
<feature type="domain" description="Gcp-like" evidence="4">
    <location>
        <begin position="41"/>
        <end position="130"/>
    </location>
</feature>
<gene>
    <name evidence="5" type="primary">tsaB</name>
    <name evidence="5" type="ORF">FPL11_08025</name>
</gene>
<dbReference type="RefSeq" id="WP_144348142.1">
    <property type="nucleotide sequence ID" value="NZ_VMKP01000003.1"/>
</dbReference>
<proteinExistence type="inferred from homology"/>
<evidence type="ECO:0000313" key="6">
    <source>
        <dbReference type="Proteomes" id="UP000316688"/>
    </source>
</evidence>
<dbReference type="NCBIfam" id="TIGR03725">
    <property type="entry name" value="T6A_YeaZ"/>
    <property type="match status" value="1"/>
</dbReference>
<evidence type="ECO:0000256" key="3">
    <source>
        <dbReference type="ARBA" id="ARBA00032446"/>
    </source>
</evidence>
<keyword evidence="6" id="KW-1185">Reference proteome</keyword>
<evidence type="ECO:0000259" key="4">
    <source>
        <dbReference type="Pfam" id="PF00814"/>
    </source>
</evidence>
<dbReference type="InterPro" id="IPR043129">
    <property type="entry name" value="ATPase_NBD"/>
</dbReference>
<name>A0A557RHI2_9GAMM</name>
<dbReference type="AlphaFoldDB" id="A0A557RHI2"/>
<dbReference type="GO" id="GO:0002949">
    <property type="term" value="P:tRNA threonylcarbamoyladenosine modification"/>
    <property type="evidence" value="ECO:0007669"/>
    <property type="project" value="InterPro"/>
</dbReference>
<dbReference type="InterPro" id="IPR000905">
    <property type="entry name" value="Gcp-like_dom"/>
</dbReference>
<evidence type="ECO:0000313" key="5">
    <source>
        <dbReference type="EMBL" id="TVO64586.1"/>
    </source>
</evidence>
<dbReference type="EMBL" id="VMKP01000003">
    <property type="protein sequence ID" value="TVO64586.1"/>
    <property type="molecule type" value="Genomic_DNA"/>
</dbReference>
<organism evidence="5 6">
    <name type="scientific">Spiribacter aquaticus</name>
    <dbReference type="NCBI Taxonomy" id="1935996"/>
    <lineage>
        <taxon>Bacteria</taxon>
        <taxon>Pseudomonadati</taxon>
        <taxon>Pseudomonadota</taxon>
        <taxon>Gammaproteobacteria</taxon>
        <taxon>Chromatiales</taxon>
        <taxon>Ectothiorhodospiraceae</taxon>
        <taxon>Spiribacter</taxon>
    </lineage>
</organism>
<dbReference type="Pfam" id="PF00814">
    <property type="entry name" value="TsaD"/>
    <property type="match status" value="1"/>
</dbReference>
<sequence length="230" mass="23226">MTASPVILGIDATTGVCTVALAVGDTIITRTTRQRQGQTRAVLAAADALLTEAGLGRTGVDAVACTRGPGGFTGVRVTTGVGQGLALGLDRPVVALSTLQVVAETAWRNDPTPTGTLVLLDARMGEVYGGLFRHPPTAELGTLPVGDEWLGAPVCPPLPAGQWSGAGSGFAAWPAIADGAGLSAVNADCDPDIAAAMPLARQRLAAGEAVAAAALEPVYLRNCVTHAQKR</sequence>
<evidence type="ECO:0000256" key="2">
    <source>
        <dbReference type="ARBA" id="ARBA00019012"/>
    </source>
</evidence>
<dbReference type="InterPro" id="IPR022496">
    <property type="entry name" value="T6A_TsaB"/>
</dbReference>